<evidence type="ECO:0000313" key="3">
    <source>
        <dbReference type="EMBL" id="SMX23523.1"/>
    </source>
</evidence>
<keyword evidence="4" id="KW-1185">Reference proteome</keyword>
<accession>A0A238IZP5</accession>
<keyword evidence="2" id="KW-0472">Membrane</keyword>
<evidence type="ECO:0000256" key="2">
    <source>
        <dbReference type="SAM" id="Phobius"/>
    </source>
</evidence>
<gene>
    <name evidence="3" type="ORF">BOA8489_01632</name>
</gene>
<dbReference type="RefSeq" id="WP_093973496.1">
    <property type="nucleotide sequence ID" value="NZ_FXXQ01000004.1"/>
</dbReference>
<reference evidence="3 4" key="1">
    <citation type="submission" date="2017-05" db="EMBL/GenBank/DDBJ databases">
        <authorList>
            <person name="Song R."/>
            <person name="Chenine A.L."/>
            <person name="Ruprecht R.M."/>
        </authorList>
    </citation>
    <scope>NUCLEOTIDE SEQUENCE [LARGE SCALE GENOMIC DNA]</scope>
    <source>
        <strain evidence="3 4">CECT 8489</strain>
    </source>
</reference>
<proteinExistence type="predicted"/>
<dbReference type="OrthoDB" id="7853329at2"/>
<organism evidence="3 4">
    <name type="scientific">Boseongicola aestuarii</name>
    <dbReference type="NCBI Taxonomy" id="1470561"/>
    <lineage>
        <taxon>Bacteria</taxon>
        <taxon>Pseudomonadati</taxon>
        <taxon>Pseudomonadota</taxon>
        <taxon>Alphaproteobacteria</taxon>
        <taxon>Rhodobacterales</taxon>
        <taxon>Paracoccaceae</taxon>
        <taxon>Boseongicola</taxon>
    </lineage>
</organism>
<evidence type="ECO:0000313" key="4">
    <source>
        <dbReference type="Proteomes" id="UP000201838"/>
    </source>
</evidence>
<evidence type="ECO:0000256" key="1">
    <source>
        <dbReference type="SAM" id="MobiDB-lite"/>
    </source>
</evidence>
<keyword evidence="2" id="KW-0812">Transmembrane</keyword>
<protein>
    <submittedName>
        <fullName evidence="3">Uncharacterized protein</fullName>
    </submittedName>
</protein>
<feature type="transmembrane region" description="Helical" evidence="2">
    <location>
        <begin position="85"/>
        <end position="107"/>
    </location>
</feature>
<dbReference type="EMBL" id="FXXQ01000004">
    <property type="protein sequence ID" value="SMX23523.1"/>
    <property type="molecule type" value="Genomic_DNA"/>
</dbReference>
<sequence length="222" mass="23702">MSGPGAGTPNSGFQDRINRMQERRAPIEAARPKVDVLPDWKENIRYPATLVGMALLGMFAVFVVRYVRFHLMGGTLAGNDADLTMFIDAALAGVAAFVIYSAAGLTMRDANRAERGSMLSLNNLGDNPVKAALVVGIAIMIGTMHNMVHSAPGLFGALFSEEWAEDVVAYSEPGSIYFRGNYFTVLPQAEETVAEEAAPAAGVETEGGDAPAKKALPKVRRL</sequence>
<feature type="transmembrane region" description="Helical" evidence="2">
    <location>
        <begin position="44"/>
        <end position="64"/>
    </location>
</feature>
<keyword evidence="2" id="KW-1133">Transmembrane helix</keyword>
<dbReference type="AlphaFoldDB" id="A0A238IZP5"/>
<name>A0A238IZP5_9RHOB</name>
<feature type="region of interest" description="Disordered" evidence="1">
    <location>
        <begin position="197"/>
        <end position="222"/>
    </location>
</feature>
<dbReference type="Proteomes" id="UP000201838">
    <property type="component" value="Unassembled WGS sequence"/>
</dbReference>